<organism evidence="8 9">
    <name type="scientific">Microlunatus sagamiharensis</name>
    <dbReference type="NCBI Taxonomy" id="546874"/>
    <lineage>
        <taxon>Bacteria</taxon>
        <taxon>Bacillati</taxon>
        <taxon>Actinomycetota</taxon>
        <taxon>Actinomycetes</taxon>
        <taxon>Propionibacteriales</taxon>
        <taxon>Propionibacteriaceae</taxon>
        <taxon>Microlunatus</taxon>
    </lineage>
</organism>
<proteinExistence type="inferred from homology"/>
<evidence type="ECO:0000256" key="2">
    <source>
        <dbReference type="ARBA" id="ARBA00022679"/>
    </source>
</evidence>
<gene>
    <name evidence="8" type="ORF">SAMN04488544_3526</name>
</gene>
<dbReference type="Pfam" id="PF17101">
    <property type="entry name" value="Stealth_CR1"/>
    <property type="match status" value="1"/>
</dbReference>
<evidence type="ECO:0000259" key="4">
    <source>
        <dbReference type="Pfam" id="PF11380"/>
    </source>
</evidence>
<evidence type="ECO:0000259" key="6">
    <source>
        <dbReference type="Pfam" id="PF17102"/>
    </source>
</evidence>
<dbReference type="Proteomes" id="UP000198825">
    <property type="component" value="Chromosome I"/>
</dbReference>
<dbReference type="PANTHER" id="PTHR24045">
    <property type="match status" value="1"/>
</dbReference>
<dbReference type="PANTHER" id="PTHR24045:SF0">
    <property type="entry name" value="N-ACETYLGLUCOSAMINE-1-PHOSPHOTRANSFERASE SUBUNITS ALPHA_BETA"/>
    <property type="match status" value="1"/>
</dbReference>
<dbReference type="Pfam" id="PF11380">
    <property type="entry name" value="Stealth_CR2"/>
    <property type="match status" value="1"/>
</dbReference>
<dbReference type="InterPro" id="IPR031358">
    <property type="entry name" value="Stealth_CR1"/>
</dbReference>
<dbReference type="EMBL" id="LT629799">
    <property type="protein sequence ID" value="SDV01732.1"/>
    <property type="molecule type" value="Genomic_DNA"/>
</dbReference>
<dbReference type="InterPro" id="IPR047141">
    <property type="entry name" value="Stealth"/>
</dbReference>
<dbReference type="InterPro" id="IPR031357">
    <property type="entry name" value="Stealth_CR3"/>
</dbReference>
<evidence type="ECO:0000313" key="8">
    <source>
        <dbReference type="EMBL" id="SDV01732.1"/>
    </source>
</evidence>
<feature type="domain" description="Stealth protein CR4 conserved region 4" evidence="7">
    <location>
        <begin position="454"/>
        <end position="494"/>
    </location>
</feature>
<comment type="similarity">
    <text evidence="1">Belongs to the stealth family.</text>
</comment>
<reference evidence="9" key="1">
    <citation type="submission" date="2016-10" db="EMBL/GenBank/DDBJ databases">
        <authorList>
            <person name="Varghese N."/>
            <person name="Submissions S."/>
        </authorList>
    </citation>
    <scope>NUCLEOTIDE SEQUENCE [LARGE SCALE GENOMIC DNA]</scope>
    <source>
        <strain evidence="9">DSM 21743</strain>
    </source>
</reference>
<evidence type="ECO:0000313" key="9">
    <source>
        <dbReference type="Proteomes" id="UP000198825"/>
    </source>
</evidence>
<dbReference type="Pfam" id="PF17103">
    <property type="entry name" value="Stealth_CR4"/>
    <property type="match status" value="1"/>
</dbReference>
<dbReference type="GO" id="GO:0000271">
    <property type="term" value="P:polysaccharide biosynthetic process"/>
    <property type="evidence" value="ECO:0007669"/>
    <property type="project" value="UniProtKB-KW"/>
</dbReference>
<keyword evidence="2" id="KW-0808">Transferase</keyword>
<keyword evidence="9" id="KW-1185">Reference proteome</keyword>
<evidence type="ECO:0000256" key="3">
    <source>
        <dbReference type="ARBA" id="ARBA00023169"/>
    </source>
</evidence>
<name>A0A1H2N8L9_9ACTN</name>
<feature type="domain" description="Stealth protein CR1 conserved region 1" evidence="5">
    <location>
        <begin position="183"/>
        <end position="208"/>
    </location>
</feature>
<protein>
    <submittedName>
        <fullName evidence="8">Stealth protein CR1, conserved region 1</fullName>
    </submittedName>
</protein>
<dbReference type="AlphaFoldDB" id="A0A1H2N8L9"/>
<evidence type="ECO:0000256" key="1">
    <source>
        <dbReference type="ARBA" id="ARBA00007583"/>
    </source>
</evidence>
<evidence type="ECO:0000259" key="5">
    <source>
        <dbReference type="Pfam" id="PF17101"/>
    </source>
</evidence>
<feature type="domain" description="Stealth protein CR2 conserved region 2" evidence="4">
    <location>
        <begin position="224"/>
        <end position="328"/>
    </location>
</feature>
<evidence type="ECO:0000259" key="7">
    <source>
        <dbReference type="Pfam" id="PF17103"/>
    </source>
</evidence>
<dbReference type="GO" id="GO:0016772">
    <property type="term" value="F:transferase activity, transferring phosphorus-containing groups"/>
    <property type="evidence" value="ECO:0007669"/>
    <property type="project" value="InterPro"/>
</dbReference>
<keyword evidence="3" id="KW-0270">Exopolysaccharide synthesis</keyword>
<dbReference type="STRING" id="546874.SAMN04488544_3526"/>
<sequence>MVDDPAWQPQQLRDDNLERTASALELAGVPYALLRTSSATRHAVAVAESDRTRTVEALSASPRLRTARVQEVAGTRAVGRSVPAPALGAARWRRATVLRVFRRVRARPGSYTVGELYGCDVELWEEGPTTGVNEVMALAPRPNVASDVLPRDVLRDTEPVTVGGRDYPRPRLFARRMLEDLNFDVDVVCTWVDGDDPAWRERMLRARARAEGTAFHAESVASNRFASRDELRYALRSLHSYAPWVRHVWLVTDDQRPAWLTDDTPGLTVVDHRDIVDDHSVLPLFNSNAIISRLHHIDGLAEHYLYLNDDMFFGQDVRPQAFFHPSGVARLFPARLHRPFGAAGPGDEPHINLSRNIRALLEERFGTTATHAIRHTPYPQLRSRQRELEALFPEAYARVLHHPFRHHEDIAPDQLLHYYLQVVGAGVPSSISYDYVNVGVAEQQHRLRRLLLGRDRSVFCLNDAPVAGEPPVPDAVVRAFLESYFPVPSPWEVDVRRPAASAAEPGDL</sequence>
<dbReference type="InterPro" id="IPR021520">
    <property type="entry name" value="Stealth_CR2"/>
</dbReference>
<accession>A0A1H2N8L9</accession>
<feature type="domain" description="Stealth protein CR3 conserved region 3" evidence="6">
    <location>
        <begin position="375"/>
        <end position="420"/>
    </location>
</feature>
<dbReference type="InterPro" id="IPR031356">
    <property type="entry name" value="Stealth_CR4"/>
</dbReference>
<dbReference type="Pfam" id="PF17102">
    <property type="entry name" value="Stealth_CR3"/>
    <property type="match status" value="1"/>
</dbReference>